<evidence type="ECO:0000256" key="1">
    <source>
        <dbReference type="ARBA" id="ARBA00022884"/>
    </source>
</evidence>
<dbReference type="Gramene" id="arahy.Tifrunner.gnm2.ann2.Ah14g449000.1">
    <property type="protein sequence ID" value="arahy.Tifrunner.gnm2.ann2.Ah14g449000.1-CDS"/>
    <property type="gene ID" value="arahy.Tifrunner.gnm2.ann2.Ah14g449000"/>
</dbReference>
<feature type="compositionally biased region" description="Polar residues" evidence="3">
    <location>
        <begin position="19"/>
        <end position="28"/>
    </location>
</feature>
<dbReference type="InterPro" id="IPR000504">
    <property type="entry name" value="RRM_dom"/>
</dbReference>
<feature type="compositionally biased region" description="Basic and acidic residues" evidence="3">
    <location>
        <begin position="583"/>
        <end position="596"/>
    </location>
</feature>
<dbReference type="PANTHER" id="PTHR21245">
    <property type="entry name" value="HETEROGENEOUS NUCLEAR RIBONUCLEOPROTEIN"/>
    <property type="match status" value="1"/>
</dbReference>
<evidence type="ECO:0000256" key="2">
    <source>
        <dbReference type="PROSITE-ProRule" id="PRU00176"/>
    </source>
</evidence>
<dbReference type="InterPro" id="IPR012677">
    <property type="entry name" value="Nucleotide-bd_a/b_plait_sf"/>
</dbReference>
<dbReference type="FunFam" id="3.30.70.330:FF:000187">
    <property type="entry name" value="Heterogeneous nuclear ribonucleoprotein Q"/>
    <property type="match status" value="1"/>
</dbReference>
<dbReference type="SMR" id="A0A444ZQN1"/>
<keyword evidence="1 2" id="KW-0694">RNA-binding</keyword>
<feature type="compositionally biased region" description="Acidic residues" evidence="3">
    <location>
        <begin position="85"/>
        <end position="98"/>
    </location>
</feature>
<feature type="region of interest" description="Disordered" evidence="3">
    <location>
        <begin position="522"/>
        <end position="559"/>
    </location>
</feature>
<feature type="domain" description="RRM" evidence="4">
    <location>
        <begin position="188"/>
        <end position="266"/>
    </location>
</feature>
<protein>
    <recommendedName>
        <fullName evidence="4">RRM domain-containing protein</fullName>
    </recommendedName>
</protein>
<feature type="region of interest" description="Disordered" evidence="3">
    <location>
        <begin position="150"/>
        <end position="182"/>
    </location>
</feature>
<evidence type="ECO:0000256" key="3">
    <source>
        <dbReference type="SAM" id="MobiDB-lite"/>
    </source>
</evidence>
<dbReference type="InterPro" id="IPR035979">
    <property type="entry name" value="RBD_domain_sf"/>
</dbReference>
<feature type="domain" description="RRM" evidence="4">
    <location>
        <begin position="268"/>
        <end position="352"/>
    </location>
</feature>
<accession>A0A444ZQN1</accession>
<feature type="region of interest" description="Disordered" evidence="3">
    <location>
        <begin position="583"/>
        <end position="603"/>
    </location>
</feature>
<feature type="region of interest" description="Disordered" evidence="3">
    <location>
        <begin position="744"/>
        <end position="779"/>
    </location>
</feature>
<sequence>MPQRTVKKGAAAKRAKTALENNNHTDNLGQEPETAEAVVNNHEEEEEDIANDEKSVLSDEKLDDVKNKEEEVKESIDEYEKDEQLDFEDNYPEYEPLEDYNGVDYDEKETEQDEHQEVRDEVEEECEVVAGEDDISGDEEIEYVYEEVEVDEDDEHNDEEHDHSSRMADAEQKEHPEGVNKRHKQKEFEVFVGGLYKDATEEDLRKVFGEVGVITEVRLMMNPHTKKNRGFAFLHFETIEQAKKAATELKNPVINGKQCRVSPVQDNDTIYLGNICKTWKLEALKDKLRHYGVGNFENLTLVEDSNNEGMNRGFAFLDFSSRSEARKAYTQLQKRDVVFGVDKPAEISFTDSFIDPVDDIMAQVKTVFIDSLPPSWDEDYVRDLLKKYGEIEKIELAKNMPAASRKDFGFVTFGTHAAAVECAGSITSSGLGEGDKKAKVKARLSRPLRKGSRKHVSHAAYSSGRNSGILARPSRARPAPRSLPARMVRRIESHVPPVRPFSVMDRRPVSVRDRRPVMSMSLRSRPVSHLARSSERRLSTSGYPKSSMKRDYGLCEELPPPRSRVAVDYGSRMSSQKHLSYRDYPAHGSRYPELRKGTSRTSAAAPMRSYVDDGYGQRFERPPLSSSHFNHREGHSRDYETLSGSKRTYSVIDDAPPRYADTGARQSRSRLDYEYGGSTSQYGDAYGDRLGRSSLGYSNGRSSISTRDTHGMYSSRQSTSYSAGSFGGSDRDLYSASYGGDYISRGSDAGGRSYSSMYSSRGVGGSSSYMSGSRSRSYY</sequence>
<dbReference type="STRING" id="3818.A0A444ZQN1"/>
<dbReference type="Pfam" id="PF00076">
    <property type="entry name" value="RRM_1"/>
    <property type="match status" value="3"/>
</dbReference>
<feature type="region of interest" description="Disordered" evidence="3">
    <location>
        <begin position="621"/>
        <end position="726"/>
    </location>
</feature>
<evidence type="ECO:0000313" key="6">
    <source>
        <dbReference type="Proteomes" id="UP000289738"/>
    </source>
</evidence>
<feature type="compositionally biased region" description="Basic residues" evidence="3">
    <location>
        <begin position="445"/>
        <end position="457"/>
    </location>
</feature>
<feature type="region of interest" description="Disordered" evidence="3">
    <location>
        <begin position="1"/>
        <end position="127"/>
    </location>
</feature>
<dbReference type="PROSITE" id="PS50102">
    <property type="entry name" value="RRM"/>
    <property type="match status" value="3"/>
</dbReference>
<dbReference type="GO" id="GO:0003723">
    <property type="term" value="F:RNA binding"/>
    <property type="evidence" value="ECO:0007669"/>
    <property type="project" value="UniProtKB-UniRule"/>
</dbReference>
<proteinExistence type="predicted"/>
<feature type="compositionally biased region" description="Basic and acidic residues" evidence="3">
    <location>
        <begin position="158"/>
        <end position="180"/>
    </location>
</feature>
<feature type="compositionally biased region" description="Low complexity" evidence="3">
    <location>
        <begin position="750"/>
        <end position="779"/>
    </location>
</feature>
<feature type="compositionally biased region" description="Low complexity" evidence="3">
    <location>
        <begin position="470"/>
        <end position="481"/>
    </location>
</feature>
<dbReference type="SUPFAM" id="SSF54928">
    <property type="entry name" value="RNA-binding domain, RBD"/>
    <property type="match status" value="2"/>
</dbReference>
<dbReference type="Gene3D" id="3.30.70.330">
    <property type="match status" value="3"/>
</dbReference>
<feature type="compositionally biased region" description="Basic residues" evidence="3">
    <location>
        <begin position="1"/>
        <end position="16"/>
    </location>
</feature>
<evidence type="ECO:0000313" key="5">
    <source>
        <dbReference type="EMBL" id="RYR16499.1"/>
    </source>
</evidence>
<evidence type="ECO:0000259" key="4">
    <source>
        <dbReference type="PROSITE" id="PS50102"/>
    </source>
</evidence>
<dbReference type="CDD" id="cd00590">
    <property type="entry name" value="RRM_SF"/>
    <property type="match status" value="3"/>
</dbReference>
<comment type="caution">
    <text evidence="5">The sequence shown here is derived from an EMBL/GenBank/DDBJ whole genome shotgun (WGS) entry which is preliminary data.</text>
</comment>
<dbReference type="Proteomes" id="UP000289738">
    <property type="component" value="Chromosome B04"/>
</dbReference>
<feature type="domain" description="RRM" evidence="4">
    <location>
        <begin position="365"/>
        <end position="447"/>
    </location>
</feature>
<name>A0A444ZQN1_ARAHY</name>
<feature type="region of interest" description="Disordered" evidence="3">
    <location>
        <begin position="445"/>
        <end position="481"/>
    </location>
</feature>
<gene>
    <name evidence="5" type="ORF">Ahy_B04g073528</name>
</gene>
<dbReference type="EMBL" id="SDMP01000014">
    <property type="protein sequence ID" value="RYR16499.1"/>
    <property type="molecule type" value="Genomic_DNA"/>
</dbReference>
<feature type="compositionally biased region" description="Basic and acidic residues" evidence="3">
    <location>
        <begin position="51"/>
        <end position="84"/>
    </location>
</feature>
<dbReference type="AlphaFoldDB" id="A0A444ZQN1"/>
<feature type="compositionally biased region" description="Basic and acidic residues" evidence="3">
    <location>
        <begin position="630"/>
        <end position="640"/>
    </location>
</feature>
<dbReference type="OrthoDB" id="3800936at2759"/>
<organism evidence="5 6">
    <name type="scientific">Arachis hypogaea</name>
    <name type="common">Peanut</name>
    <dbReference type="NCBI Taxonomy" id="3818"/>
    <lineage>
        <taxon>Eukaryota</taxon>
        <taxon>Viridiplantae</taxon>
        <taxon>Streptophyta</taxon>
        <taxon>Embryophyta</taxon>
        <taxon>Tracheophyta</taxon>
        <taxon>Spermatophyta</taxon>
        <taxon>Magnoliopsida</taxon>
        <taxon>eudicotyledons</taxon>
        <taxon>Gunneridae</taxon>
        <taxon>Pentapetalae</taxon>
        <taxon>rosids</taxon>
        <taxon>fabids</taxon>
        <taxon>Fabales</taxon>
        <taxon>Fabaceae</taxon>
        <taxon>Papilionoideae</taxon>
        <taxon>50 kb inversion clade</taxon>
        <taxon>dalbergioids sensu lato</taxon>
        <taxon>Dalbergieae</taxon>
        <taxon>Pterocarpus clade</taxon>
        <taxon>Arachis</taxon>
    </lineage>
</organism>
<feature type="compositionally biased region" description="Polar residues" evidence="3">
    <location>
        <begin position="695"/>
        <end position="723"/>
    </location>
</feature>
<keyword evidence="6" id="KW-1185">Reference proteome</keyword>
<dbReference type="SMART" id="SM00360">
    <property type="entry name" value="RRM"/>
    <property type="match status" value="3"/>
</dbReference>
<reference evidence="5 6" key="1">
    <citation type="submission" date="2019-01" db="EMBL/GenBank/DDBJ databases">
        <title>Sequencing of cultivated peanut Arachis hypogaea provides insights into genome evolution and oil improvement.</title>
        <authorList>
            <person name="Chen X."/>
        </authorList>
    </citation>
    <scope>NUCLEOTIDE SEQUENCE [LARGE SCALE GENOMIC DNA]</scope>
    <source>
        <strain evidence="6">cv. Fuhuasheng</strain>
        <tissue evidence="5">Leaves</tissue>
    </source>
</reference>